<evidence type="ECO:0000313" key="1">
    <source>
        <dbReference type="EMBL" id="TBU31851.1"/>
    </source>
</evidence>
<protein>
    <submittedName>
        <fullName evidence="1">Uncharacterized protein</fullName>
    </submittedName>
</protein>
<dbReference type="AlphaFoldDB" id="A0A4Q9MZ39"/>
<reference evidence="1" key="1">
    <citation type="submission" date="2019-01" db="EMBL/GenBank/DDBJ databases">
        <title>Draft genome sequences of three monokaryotic isolates of the white-rot basidiomycete fungus Dichomitus squalens.</title>
        <authorList>
            <consortium name="DOE Joint Genome Institute"/>
            <person name="Lopez S.C."/>
            <person name="Andreopoulos B."/>
            <person name="Pangilinan J."/>
            <person name="Lipzen A."/>
            <person name="Riley R."/>
            <person name="Ahrendt S."/>
            <person name="Ng V."/>
            <person name="Barry K."/>
            <person name="Daum C."/>
            <person name="Grigoriev I.V."/>
            <person name="Hilden K.S."/>
            <person name="Makela M.R."/>
            <person name="de Vries R.P."/>
        </authorList>
    </citation>
    <scope>NUCLEOTIDE SEQUENCE [LARGE SCALE GENOMIC DNA]</scope>
    <source>
        <strain evidence="1">OM18370.1</strain>
    </source>
</reference>
<proteinExistence type="predicted"/>
<sequence length="100" mass="11373">MMDLGILLVYNCCSLLPSPCRSVRSSLRTTRLLVSVFLLSPGITHVATVVTRHLCISIFTLLFLFSSTQEPGKVYVRPRCLFAIRVYSTPLRPLYKYVDF</sequence>
<name>A0A4Q9MZ39_9APHY</name>
<gene>
    <name evidence="1" type="ORF">BD311DRAFT_751753</name>
</gene>
<dbReference type="Proteomes" id="UP000292957">
    <property type="component" value="Unassembled WGS sequence"/>
</dbReference>
<accession>A0A4Q9MZ39</accession>
<dbReference type="EMBL" id="ML143397">
    <property type="protein sequence ID" value="TBU31851.1"/>
    <property type="molecule type" value="Genomic_DNA"/>
</dbReference>
<organism evidence="1">
    <name type="scientific">Dichomitus squalens</name>
    <dbReference type="NCBI Taxonomy" id="114155"/>
    <lineage>
        <taxon>Eukaryota</taxon>
        <taxon>Fungi</taxon>
        <taxon>Dikarya</taxon>
        <taxon>Basidiomycota</taxon>
        <taxon>Agaricomycotina</taxon>
        <taxon>Agaricomycetes</taxon>
        <taxon>Polyporales</taxon>
        <taxon>Polyporaceae</taxon>
        <taxon>Dichomitus</taxon>
    </lineage>
</organism>